<dbReference type="InParanoid" id="K1WLM4"/>
<sequence>MAVERLTFDPEGDLVLRLTYPSDAEQTKIAGIAKPPEQVDMLVSSKHLRLASPVFKAMLQGSFREGQALQSTGKAEVPLPDDDPAAFKILLDIVHGFPSKVPRSVDLSTLANLSILVDKYRMLEVVSVYVKSFWVPNLRSASPPSSGNMFPWLSIAWVFQLSAEFTEITRMLAQEDSCGPIPHLDQRFPIPDKVIAKIDHQRTQAIAPIFRVIDDIIRVLSSPDPYPPLITQHPFSQQLSANICNGSSHWRHPIKNLNSRSTCDALMLGTVLRDATKLGLHPTPAPPYNGLTVKDVVEKAKGLDIVSLCDIRQDQTFYGGPSDYAHGQMKRIATAIKAAEAAVTGLSLSLIDHPLDLPTSGPT</sequence>
<dbReference type="OrthoDB" id="5326346at2759"/>
<name>K1WLM4_MARBU</name>
<organism evidence="1 2">
    <name type="scientific">Marssonina brunnea f. sp. multigermtubi (strain MB_m1)</name>
    <name type="common">Marssonina leaf spot fungus</name>
    <dbReference type="NCBI Taxonomy" id="1072389"/>
    <lineage>
        <taxon>Eukaryota</taxon>
        <taxon>Fungi</taxon>
        <taxon>Dikarya</taxon>
        <taxon>Ascomycota</taxon>
        <taxon>Pezizomycotina</taxon>
        <taxon>Leotiomycetes</taxon>
        <taxon>Helotiales</taxon>
        <taxon>Drepanopezizaceae</taxon>
        <taxon>Drepanopeziza</taxon>
    </lineage>
</organism>
<dbReference type="SUPFAM" id="SSF54695">
    <property type="entry name" value="POZ domain"/>
    <property type="match status" value="1"/>
</dbReference>
<gene>
    <name evidence="1" type="ORF">MBM_07962</name>
</gene>
<dbReference type="OMA" id="SHANCAN"/>
<dbReference type="Proteomes" id="UP000006753">
    <property type="component" value="Unassembled WGS sequence"/>
</dbReference>
<dbReference type="Gene3D" id="3.30.710.10">
    <property type="entry name" value="Potassium Channel Kv1.1, Chain A"/>
    <property type="match status" value="1"/>
</dbReference>
<dbReference type="InterPro" id="IPR011333">
    <property type="entry name" value="SKP1/BTB/POZ_sf"/>
</dbReference>
<keyword evidence="2" id="KW-1185">Reference proteome</keyword>
<evidence type="ECO:0000313" key="1">
    <source>
        <dbReference type="EMBL" id="EKD13761.1"/>
    </source>
</evidence>
<dbReference type="HOGENOM" id="CLU_031555_2_2_1"/>
<dbReference type="KEGG" id="mbe:MBM_07962"/>
<reference evidence="1 2" key="1">
    <citation type="journal article" date="2012" name="BMC Genomics">
        <title>Sequencing the genome of Marssonina brunnea reveals fungus-poplar co-evolution.</title>
        <authorList>
            <person name="Zhu S."/>
            <person name="Cao Y.-Z."/>
            <person name="Jiang C."/>
            <person name="Tan B.-Y."/>
            <person name="Wang Z."/>
            <person name="Feng S."/>
            <person name="Zhang L."/>
            <person name="Su X.-H."/>
            <person name="Brejova B."/>
            <person name="Vinar T."/>
            <person name="Xu M."/>
            <person name="Wang M.-X."/>
            <person name="Zhang S.-G."/>
            <person name="Huang M.-R."/>
            <person name="Wu R."/>
            <person name="Zhou Y."/>
        </authorList>
    </citation>
    <scope>NUCLEOTIDE SEQUENCE [LARGE SCALE GENOMIC DNA]</scope>
    <source>
        <strain evidence="1 2">MB_m1</strain>
    </source>
</reference>
<proteinExistence type="predicted"/>
<evidence type="ECO:0008006" key="3">
    <source>
        <dbReference type="Google" id="ProtNLM"/>
    </source>
</evidence>
<dbReference type="EMBL" id="JH921448">
    <property type="protein sequence ID" value="EKD13761.1"/>
    <property type="molecule type" value="Genomic_DNA"/>
</dbReference>
<dbReference type="eggNOG" id="ENOG502R9S0">
    <property type="taxonomic scope" value="Eukaryota"/>
</dbReference>
<accession>K1WLM4</accession>
<dbReference type="AlphaFoldDB" id="K1WLM4"/>
<dbReference type="STRING" id="1072389.K1WLM4"/>
<protein>
    <recommendedName>
        <fullName evidence="3">BTB domain-containing protein</fullName>
    </recommendedName>
</protein>
<evidence type="ECO:0000313" key="2">
    <source>
        <dbReference type="Proteomes" id="UP000006753"/>
    </source>
</evidence>